<dbReference type="Gene3D" id="3.40.50.450">
    <property type="match status" value="1"/>
</dbReference>
<keyword evidence="2" id="KW-1185">Reference proteome</keyword>
<protein>
    <recommendedName>
        <fullName evidence="3">DNA recombination-mediator protein A</fullName>
    </recommendedName>
</protein>
<dbReference type="EMBL" id="VLLL01000006">
    <property type="protein sequence ID" value="TWJ12089.1"/>
    <property type="molecule type" value="Genomic_DNA"/>
</dbReference>
<evidence type="ECO:0000313" key="2">
    <source>
        <dbReference type="Proteomes" id="UP000321617"/>
    </source>
</evidence>
<sequence length="176" mass="18402">MHEGVRQSAVFEQEWDVPRIAVTGHRDLDDTTAGVIRAAFDARIAELTVEGRVVGVSCLADGADALFAAAVLDAGGDLVAVIPAEKYRDGLPAAYRPEYDRLLGAALDVIRLDHVEVTARAYTDAGLASLVGADELIAVWDGRPAAGSGGSADVVAQAREQGVPVTVIWPDGARRG</sequence>
<dbReference type="AlphaFoldDB" id="A0A562V2G9"/>
<name>A0A562V2G9_9ACTN</name>
<comment type="caution">
    <text evidence="1">The sequence shown here is derived from an EMBL/GenBank/DDBJ whole genome shotgun (WGS) entry which is preliminary data.</text>
</comment>
<accession>A0A562V2G9</accession>
<evidence type="ECO:0000313" key="1">
    <source>
        <dbReference type="EMBL" id="TWJ12089.1"/>
    </source>
</evidence>
<gene>
    <name evidence="1" type="ORF">LX16_2837</name>
</gene>
<organism evidence="1 2">
    <name type="scientific">Stackebrandtia albiflava</name>
    <dbReference type="NCBI Taxonomy" id="406432"/>
    <lineage>
        <taxon>Bacteria</taxon>
        <taxon>Bacillati</taxon>
        <taxon>Actinomycetota</taxon>
        <taxon>Actinomycetes</taxon>
        <taxon>Glycomycetales</taxon>
        <taxon>Glycomycetaceae</taxon>
        <taxon>Stackebrandtia</taxon>
    </lineage>
</organism>
<reference evidence="1 2" key="1">
    <citation type="journal article" date="2013" name="Stand. Genomic Sci.">
        <title>Genomic Encyclopedia of Type Strains, Phase I: The one thousand microbial genomes (KMG-I) project.</title>
        <authorList>
            <person name="Kyrpides N.C."/>
            <person name="Woyke T."/>
            <person name="Eisen J.A."/>
            <person name="Garrity G."/>
            <person name="Lilburn T.G."/>
            <person name="Beck B.J."/>
            <person name="Whitman W.B."/>
            <person name="Hugenholtz P."/>
            <person name="Klenk H.P."/>
        </authorList>
    </citation>
    <scope>NUCLEOTIDE SEQUENCE [LARGE SCALE GENOMIC DNA]</scope>
    <source>
        <strain evidence="1 2">DSM 45044</strain>
    </source>
</reference>
<evidence type="ECO:0008006" key="3">
    <source>
        <dbReference type="Google" id="ProtNLM"/>
    </source>
</evidence>
<dbReference type="Proteomes" id="UP000321617">
    <property type="component" value="Unassembled WGS sequence"/>
</dbReference>
<proteinExistence type="predicted"/>
<dbReference type="SUPFAM" id="SSF102405">
    <property type="entry name" value="MCP/YpsA-like"/>
    <property type="match status" value="1"/>
</dbReference>